<dbReference type="PROSITE" id="PS50294">
    <property type="entry name" value="WD_REPEATS_REGION"/>
    <property type="match status" value="2"/>
</dbReference>
<name>A0A0C2X428_SERVB</name>
<dbReference type="Proteomes" id="UP000054097">
    <property type="component" value="Unassembled WGS sequence"/>
</dbReference>
<dbReference type="STRING" id="933852.A0A0C2X428"/>
<organism evidence="5 6">
    <name type="scientific">Serendipita vermifera MAFF 305830</name>
    <dbReference type="NCBI Taxonomy" id="933852"/>
    <lineage>
        <taxon>Eukaryota</taxon>
        <taxon>Fungi</taxon>
        <taxon>Dikarya</taxon>
        <taxon>Basidiomycota</taxon>
        <taxon>Agaricomycotina</taxon>
        <taxon>Agaricomycetes</taxon>
        <taxon>Sebacinales</taxon>
        <taxon>Serendipitaceae</taxon>
        <taxon>Serendipita</taxon>
    </lineage>
</organism>
<dbReference type="OrthoDB" id="308449at2759"/>
<proteinExistence type="predicted"/>
<keyword evidence="6" id="KW-1185">Reference proteome</keyword>
<evidence type="ECO:0000313" key="6">
    <source>
        <dbReference type="Proteomes" id="UP000054097"/>
    </source>
</evidence>
<dbReference type="PANTHER" id="PTHR44675:SF1">
    <property type="entry name" value="P21-ACTIVATED PROTEIN KINASE-INTERACTING PROTEIN 1"/>
    <property type="match status" value="1"/>
</dbReference>
<dbReference type="EMBL" id="KN824279">
    <property type="protein sequence ID" value="KIM32943.1"/>
    <property type="molecule type" value="Genomic_DNA"/>
</dbReference>
<accession>A0A0C2X428</accession>
<dbReference type="InterPro" id="IPR001680">
    <property type="entry name" value="WD40_rpt"/>
</dbReference>
<sequence>MERPNKKLKTKTVSIKPPTQQKSSNPTSKPTKKKADAKTQAKSVSISNPEDAIKTIPSKKEKAKAPSTRRLVVVSGSYDKILYGLQIEPTGRETGQTSEFKPIFVFPAHISCVKAVAASPQGGKWLASGGTDEIIKVWDLRRKKELGSLQQHQGSVTHLSFPTRTHLLSASEDGTMVIYHTRDWSVMATLKGHRDRVNDVAVHPSAKVCLSVGKDRTLRMWDLMRGKGSASMKLGKEGECVRWTPSGTRFAISSGLGIEVYSTKMALLQSITHSARIHNIGFCKGPNGQDLLLVAAEDKRVTLYLLPNLDSEHESSDEDDIAIPRENPPVFAYLSGHTNRVKALDILVSQGSTFVATVSSDGRIHLYDLDGLQQLPTSNEPQVTLPMAVYDTNESRLTCVTITEGGEDYYVESVLKRKRKHDEGDGDGDEDDDGD</sequence>
<dbReference type="InterPro" id="IPR036322">
    <property type="entry name" value="WD40_repeat_dom_sf"/>
</dbReference>
<dbReference type="AlphaFoldDB" id="A0A0C2X428"/>
<dbReference type="SMART" id="SM00320">
    <property type="entry name" value="WD40"/>
    <property type="match status" value="6"/>
</dbReference>
<evidence type="ECO:0000313" key="5">
    <source>
        <dbReference type="EMBL" id="KIM32943.1"/>
    </source>
</evidence>
<feature type="repeat" description="WD" evidence="3">
    <location>
        <begin position="106"/>
        <end position="148"/>
    </location>
</feature>
<dbReference type="SUPFAM" id="SSF50978">
    <property type="entry name" value="WD40 repeat-like"/>
    <property type="match status" value="1"/>
</dbReference>
<dbReference type="HOGENOM" id="CLU_031466_0_0_1"/>
<feature type="compositionally biased region" description="Acidic residues" evidence="4">
    <location>
        <begin position="424"/>
        <end position="435"/>
    </location>
</feature>
<evidence type="ECO:0000256" key="4">
    <source>
        <dbReference type="SAM" id="MobiDB-lite"/>
    </source>
</evidence>
<dbReference type="InterPro" id="IPR019775">
    <property type="entry name" value="WD40_repeat_CS"/>
</dbReference>
<feature type="compositionally biased region" description="Polar residues" evidence="4">
    <location>
        <begin position="11"/>
        <end position="21"/>
    </location>
</feature>
<feature type="region of interest" description="Disordered" evidence="4">
    <location>
        <begin position="1"/>
        <end position="67"/>
    </location>
</feature>
<dbReference type="InterPro" id="IPR051959">
    <property type="entry name" value="PAK1-Kinase_Regulator"/>
</dbReference>
<feature type="region of interest" description="Disordered" evidence="4">
    <location>
        <begin position="415"/>
        <end position="435"/>
    </location>
</feature>
<evidence type="ECO:0000256" key="2">
    <source>
        <dbReference type="ARBA" id="ARBA00022737"/>
    </source>
</evidence>
<gene>
    <name evidence="5" type="ORF">M408DRAFT_326639</name>
</gene>
<dbReference type="PROSITE" id="PS50082">
    <property type="entry name" value="WD_REPEATS_2"/>
    <property type="match status" value="2"/>
</dbReference>
<keyword evidence="2" id="KW-0677">Repeat</keyword>
<reference evidence="6" key="2">
    <citation type="submission" date="2015-01" db="EMBL/GenBank/DDBJ databases">
        <title>Evolutionary Origins and Diversification of the Mycorrhizal Mutualists.</title>
        <authorList>
            <consortium name="DOE Joint Genome Institute"/>
            <consortium name="Mycorrhizal Genomics Consortium"/>
            <person name="Kohler A."/>
            <person name="Kuo A."/>
            <person name="Nagy L.G."/>
            <person name="Floudas D."/>
            <person name="Copeland A."/>
            <person name="Barry K.W."/>
            <person name="Cichocki N."/>
            <person name="Veneault-Fourrey C."/>
            <person name="LaButti K."/>
            <person name="Lindquist E.A."/>
            <person name="Lipzen A."/>
            <person name="Lundell T."/>
            <person name="Morin E."/>
            <person name="Murat C."/>
            <person name="Riley R."/>
            <person name="Ohm R."/>
            <person name="Sun H."/>
            <person name="Tunlid A."/>
            <person name="Henrissat B."/>
            <person name="Grigoriev I.V."/>
            <person name="Hibbett D.S."/>
            <person name="Martin F."/>
        </authorList>
    </citation>
    <scope>NUCLEOTIDE SEQUENCE [LARGE SCALE GENOMIC DNA]</scope>
    <source>
        <strain evidence="6">MAFF 305830</strain>
    </source>
</reference>
<keyword evidence="1 3" id="KW-0853">WD repeat</keyword>
<feature type="repeat" description="WD" evidence="3">
    <location>
        <begin position="190"/>
        <end position="231"/>
    </location>
</feature>
<evidence type="ECO:0000256" key="3">
    <source>
        <dbReference type="PROSITE-ProRule" id="PRU00221"/>
    </source>
</evidence>
<dbReference type="Pfam" id="PF00400">
    <property type="entry name" value="WD40"/>
    <property type="match status" value="4"/>
</dbReference>
<feature type="compositionally biased region" description="Basic residues" evidence="4">
    <location>
        <begin position="1"/>
        <end position="10"/>
    </location>
</feature>
<evidence type="ECO:0000256" key="1">
    <source>
        <dbReference type="ARBA" id="ARBA00022574"/>
    </source>
</evidence>
<dbReference type="PANTHER" id="PTHR44675">
    <property type="entry name" value="PAK1 INTERACTING PROTEIN 1"/>
    <property type="match status" value="1"/>
</dbReference>
<reference evidence="5 6" key="1">
    <citation type="submission" date="2014-04" db="EMBL/GenBank/DDBJ databases">
        <authorList>
            <consortium name="DOE Joint Genome Institute"/>
            <person name="Kuo A."/>
            <person name="Zuccaro A."/>
            <person name="Kohler A."/>
            <person name="Nagy L.G."/>
            <person name="Floudas D."/>
            <person name="Copeland A."/>
            <person name="Barry K.W."/>
            <person name="Cichocki N."/>
            <person name="Veneault-Fourrey C."/>
            <person name="LaButti K."/>
            <person name="Lindquist E.A."/>
            <person name="Lipzen A."/>
            <person name="Lundell T."/>
            <person name="Morin E."/>
            <person name="Murat C."/>
            <person name="Sun H."/>
            <person name="Tunlid A."/>
            <person name="Henrissat B."/>
            <person name="Grigoriev I.V."/>
            <person name="Hibbett D.S."/>
            <person name="Martin F."/>
            <person name="Nordberg H.P."/>
            <person name="Cantor M.N."/>
            <person name="Hua S.X."/>
        </authorList>
    </citation>
    <scope>NUCLEOTIDE SEQUENCE [LARGE SCALE GENOMIC DNA]</scope>
    <source>
        <strain evidence="5 6">MAFF 305830</strain>
    </source>
</reference>
<dbReference type="InterPro" id="IPR015943">
    <property type="entry name" value="WD40/YVTN_repeat-like_dom_sf"/>
</dbReference>
<protein>
    <submittedName>
        <fullName evidence="5">Uncharacterized protein</fullName>
    </submittedName>
</protein>
<dbReference type="Gene3D" id="2.130.10.10">
    <property type="entry name" value="YVTN repeat-like/Quinoprotein amine dehydrogenase"/>
    <property type="match status" value="2"/>
</dbReference>
<dbReference type="PROSITE" id="PS00678">
    <property type="entry name" value="WD_REPEATS_1"/>
    <property type="match status" value="2"/>
</dbReference>